<dbReference type="SUPFAM" id="SSF52540">
    <property type="entry name" value="P-loop containing nucleoside triphosphate hydrolases"/>
    <property type="match status" value="1"/>
</dbReference>
<dbReference type="AlphaFoldDB" id="A0A2T5VFX4"/>
<keyword evidence="9 11" id="KW-0472">Membrane</keyword>
<evidence type="ECO:0000259" key="13">
    <source>
        <dbReference type="PROSITE" id="PS50929"/>
    </source>
</evidence>
<dbReference type="FunFam" id="3.40.50.300:FF:001444">
    <property type="entry name" value="ABC transporter ATP-binding protein"/>
    <property type="match status" value="1"/>
</dbReference>
<dbReference type="GO" id="GO:0030253">
    <property type="term" value="P:protein secretion by the type I secretion system"/>
    <property type="evidence" value="ECO:0007669"/>
    <property type="project" value="InterPro"/>
</dbReference>
<dbReference type="PROSITE" id="PS50893">
    <property type="entry name" value="ABC_TRANSPORTER_2"/>
    <property type="match status" value="1"/>
</dbReference>
<evidence type="ECO:0000256" key="5">
    <source>
        <dbReference type="ARBA" id="ARBA00022692"/>
    </source>
</evidence>
<keyword evidence="7" id="KW-0067">ATP-binding</keyword>
<dbReference type="SMART" id="SM00382">
    <property type="entry name" value="AAA"/>
    <property type="match status" value="1"/>
</dbReference>
<keyword evidence="5 11" id="KW-0812">Transmembrane</keyword>
<dbReference type="InterPro" id="IPR027417">
    <property type="entry name" value="P-loop_NTPase"/>
</dbReference>
<evidence type="ECO:0000256" key="10">
    <source>
        <dbReference type="SAM" id="MobiDB-lite"/>
    </source>
</evidence>
<dbReference type="InterPro" id="IPR039421">
    <property type="entry name" value="Type_1_exporter"/>
</dbReference>
<reference evidence="14 15" key="1">
    <citation type="submission" date="2018-04" db="EMBL/GenBank/DDBJ databases">
        <title>Genomic Encyclopedia of Archaeal and Bacterial Type Strains, Phase II (KMG-II): from individual species to whole genera.</title>
        <authorList>
            <person name="Goeker M."/>
        </authorList>
    </citation>
    <scope>NUCLEOTIDE SEQUENCE [LARGE SCALE GENOMIC DNA]</scope>
    <source>
        <strain evidence="14 15">DSM 23382</strain>
    </source>
</reference>
<evidence type="ECO:0000256" key="6">
    <source>
        <dbReference type="ARBA" id="ARBA00022741"/>
    </source>
</evidence>
<protein>
    <submittedName>
        <fullName evidence="14">PrtD family type I secretion system ABC transporter</fullName>
    </submittedName>
</protein>
<dbReference type="Gene3D" id="3.40.50.300">
    <property type="entry name" value="P-loop containing nucleotide triphosphate hydrolases"/>
    <property type="match status" value="1"/>
</dbReference>
<dbReference type="Proteomes" id="UP000244081">
    <property type="component" value="Unassembled WGS sequence"/>
</dbReference>
<dbReference type="PANTHER" id="PTHR24221">
    <property type="entry name" value="ATP-BINDING CASSETTE SUB-FAMILY B"/>
    <property type="match status" value="1"/>
</dbReference>
<dbReference type="Pfam" id="PF00005">
    <property type="entry name" value="ABC_tran"/>
    <property type="match status" value="1"/>
</dbReference>
<keyword evidence="6" id="KW-0547">Nucleotide-binding</keyword>
<dbReference type="NCBIfam" id="TIGR01842">
    <property type="entry name" value="type_I_sec_PrtD"/>
    <property type="match status" value="1"/>
</dbReference>
<dbReference type="InterPro" id="IPR011527">
    <property type="entry name" value="ABC1_TM_dom"/>
</dbReference>
<evidence type="ECO:0000313" key="14">
    <source>
        <dbReference type="EMBL" id="PTW62651.1"/>
    </source>
</evidence>
<keyword evidence="4" id="KW-1003">Cell membrane</keyword>
<feature type="transmembrane region" description="Helical" evidence="11">
    <location>
        <begin position="252"/>
        <end position="270"/>
    </location>
</feature>
<evidence type="ECO:0000256" key="3">
    <source>
        <dbReference type="ARBA" id="ARBA00022448"/>
    </source>
</evidence>
<dbReference type="InterPro" id="IPR047957">
    <property type="entry name" value="ABC_AprD-like_6TM"/>
</dbReference>
<dbReference type="GO" id="GO:0030256">
    <property type="term" value="C:type I protein secretion system complex"/>
    <property type="evidence" value="ECO:0007669"/>
    <property type="project" value="InterPro"/>
</dbReference>
<keyword evidence="8 11" id="KW-1133">Transmembrane helix</keyword>
<dbReference type="GO" id="GO:0140359">
    <property type="term" value="F:ABC-type transporter activity"/>
    <property type="evidence" value="ECO:0007669"/>
    <property type="project" value="InterPro"/>
</dbReference>
<feature type="domain" description="ABC transmembrane type-1" evidence="13">
    <location>
        <begin position="27"/>
        <end position="305"/>
    </location>
</feature>
<dbReference type="GO" id="GO:0016887">
    <property type="term" value="F:ATP hydrolysis activity"/>
    <property type="evidence" value="ECO:0007669"/>
    <property type="project" value="InterPro"/>
</dbReference>
<name>A0A2T5VFX4_9HYPH</name>
<dbReference type="CDD" id="cd18586">
    <property type="entry name" value="ABC_6TM_PrtD_like"/>
    <property type="match status" value="1"/>
</dbReference>
<keyword evidence="15" id="KW-1185">Reference proteome</keyword>
<dbReference type="GO" id="GO:0005886">
    <property type="term" value="C:plasma membrane"/>
    <property type="evidence" value="ECO:0007669"/>
    <property type="project" value="UniProtKB-SubCell"/>
</dbReference>
<dbReference type="InterPro" id="IPR017871">
    <property type="entry name" value="ABC_transporter-like_CS"/>
</dbReference>
<comment type="similarity">
    <text evidence="2">Belongs to the ABC transporter superfamily.</text>
</comment>
<dbReference type="EMBL" id="QAYG01000001">
    <property type="protein sequence ID" value="PTW62651.1"/>
    <property type="molecule type" value="Genomic_DNA"/>
</dbReference>
<proteinExistence type="inferred from homology"/>
<dbReference type="OrthoDB" id="9808328at2"/>
<comment type="caution">
    <text evidence="14">The sequence shown here is derived from an EMBL/GenBank/DDBJ whole genome shotgun (WGS) entry which is preliminary data.</text>
</comment>
<keyword evidence="3" id="KW-0813">Transport</keyword>
<dbReference type="GO" id="GO:0005524">
    <property type="term" value="F:ATP binding"/>
    <property type="evidence" value="ECO:0007669"/>
    <property type="project" value="UniProtKB-KW"/>
</dbReference>
<feature type="transmembrane region" description="Helical" evidence="11">
    <location>
        <begin position="150"/>
        <end position="179"/>
    </location>
</feature>
<feature type="transmembrane region" description="Helical" evidence="11">
    <location>
        <begin position="25"/>
        <end position="48"/>
    </location>
</feature>
<dbReference type="SUPFAM" id="SSF90123">
    <property type="entry name" value="ABC transporter transmembrane region"/>
    <property type="match status" value="1"/>
</dbReference>
<evidence type="ECO:0000256" key="4">
    <source>
        <dbReference type="ARBA" id="ARBA00022475"/>
    </source>
</evidence>
<dbReference type="RefSeq" id="WP_107988188.1">
    <property type="nucleotide sequence ID" value="NZ_QAYG01000001.1"/>
</dbReference>
<feature type="compositionally biased region" description="Low complexity" evidence="10">
    <location>
        <begin position="563"/>
        <end position="575"/>
    </location>
</feature>
<dbReference type="Pfam" id="PF00664">
    <property type="entry name" value="ABC_membrane"/>
    <property type="match status" value="1"/>
</dbReference>
<dbReference type="GO" id="GO:0034040">
    <property type="term" value="F:ATPase-coupled lipid transmembrane transporter activity"/>
    <property type="evidence" value="ECO:0007669"/>
    <property type="project" value="TreeGrafter"/>
</dbReference>
<feature type="transmembrane region" description="Helical" evidence="11">
    <location>
        <begin position="60"/>
        <end position="80"/>
    </location>
</feature>
<dbReference type="InterPro" id="IPR036640">
    <property type="entry name" value="ABC1_TM_sf"/>
</dbReference>
<accession>A0A2T5VFX4</accession>
<evidence type="ECO:0000256" key="7">
    <source>
        <dbReference type="ARBA" id="ARBA00022840"/>
    </source>
</evidence>
<evidence type="ECO:0000256" key="2">
    <source>
        <dbReference type="ARBA" id="ARBA00005417"/>
    </source>
</evidence>
<dbReference type="InterPro" id="IPR003439">
    <property type="entry name" value="ABC_transporter-like_ATP-bd"/>
</dbReference>
<dbReference type="InterPro" id="IPR010128">
    <property type="entry name" value="ATPase_T1SS_PrtD-like"/>
</dbReference>
<dbReference type="Gene3D" id="1.20.1560.10">
    <property type="entry name" value="ABC transporter type 1, transmembrane domain"/>
    <property type="match status" value="1"/>
</dbReference>
<evidence type="ECO:0000256" key="11">
    <source>
        <dbReference type="SAM" id="Phobius"/>
    </source>
</evidence>
<feature type="domain" description="ABC transporter" evidence="12">
    <location>
        <begin position="335"/>
        <end position="571"/>
    </location>
</feature>
<evidence type="ECO:0000313" key="15">
    <source>
        <dbReference type="Proteomes" id="UP000244081"/>
    </source>
</evidence>
<evidence type="ECO:0000256" key="8">
    <source>
        <dbReference type="ARBA" id="ARBA00022989"/>
    </source>
</evidence>
<organism evidence="14 15">
    <name type="scientific">Breoghania corrubedonensis</name>
    <dbReference type="NCBI Taxonomy" id="665038"/>
    <lineage>
        <taxon>Bacteria</taxon>
        <taxon>Pseudomonadati</taxon>
        <taxon>Pseudomonadota</taxon>
        <taxon>Alphaproteobacteria</taxon>
        <taxon>Hyphomicrobiales</taxon>
        <taxon>Stappiaceae</taxon>
        <taxon>Breoghania</taxon>
    </lineage>
</organism>
<dbReference type="InterPro" id="IPR003593">
    <property type="entry name" value="AAA+_ATPase"/>
</dbReference>
<dbReference type="PANTHER" id="PTHR24221:SF248">
    <property type="entry name" value="ABC TRANSPORTER TRANSMEMBRANE REGION"/>
    <property type="match status" value="1"/>
</dbReference>
<evidence type="ECO:0000259" key="12">
    <source>
        <dbReference type="PROSITE" id="PS50893"/>
    </source>
</evidence>
<dbReference type="PROSITE" id="PS50929">
    <property type="entry name" value="ABC_TM1F"/>
    <property type="match status" value="1"/>
</dbReference>
<feature type="region of interest" description="Disordered" evidence="10">
    <location>
        <begin position="563"/>
        <end position="585"/>
    </location>
</feature>
<evidence type="ECO:0000256" key="1">
    <source>
        <dbReference type="ARBA" id="ARBA00004651"/>
    </source>
</evidence>
<gene>
    <name evidence="14" type="ORF">C8N35_101698</name>
</gene>
<evidence type="ECO:0000256" key="9">
    <source>
        <dbReference type="ARBA" id="ARBA00023136"/>
    </source>
</evidence>
<dbReference type="PROSITE" id="PS00211">
    <property type="entry name" value="ABC_TRANSPORTER_1"/>
    <property type="match status" value="1"/>
</dbReference>
<comment type="subcellular location">
    <subcellularLocation>
        <location evidence="1">Cell membrane</location>
        <topology evidence="1">Multi-pass membrane protein</topology>
    </subcellularLocation>
</comment>
<sequence>MVVSNAQNAPRASTLSGALSACRGAFFGVGAVSLVINLLMLTGPMFMLQVYDRVLASRSVPTLIVLAGLAGALYVFFGLLEDLRGRSLLRIGQRLDTQLSGASFAAAVNLPVALGRRGARLDPVRDLELVRQFLTGAGPAALFDLPWMPLYLAIVFLLHPYLGFLALGGATFIIALLVLNEATSRKPTQELAGLNGQKVTTLTSVRRNGEVVSAMGMLETLTNRWNAGNQRFLSRQQRASDRALMFASITKAFRFLLQSAVLGLGAWLVIRQEMSSGGMIAASIITSRALAPVEQAVAHWRGFVGARQARRRLDEVPRAETHTPETELPAPHRDLKVEALMVAAPGETTALIQGASFRLAAGDGLGVIGPSGSGKTSLLRALVGVWPTSRGAVRLDGSELNQWTRTALGASIGYLPQDVELFEGTIAENIARFEPEPASEAVLEAARLAGVHDLVAGMDKGYDTQIGEAGARLSAGQRQRIGLARALYRSPFLIALDEPNSNLDAEGDAALTQAIKAMREKGSIVIVVAHRPSALAAVDTVLLMKDGRQAAFGPKQEVLDQLQKAQTQPQPQAPAGSLKVVPQHA</sequence>